<organism evidence="1 2">
    <name type="scientific">Chryseobacterium ureilyticum</name>
    <dbReference type="NCBI Taxonomy" id="373668"/>
    <lineage>
        <taxon>Bacteria</taxon>
        <taxon>Pseudomonadati</taxon>
        <taxon>Bacteroidota</taxon>
        <taxon>Flavobacteriia</taxon>
        <taxon>Flavobacteriales</taxon>
        <taxon>Weeksellaceae</taxon>
        <taxon>Chryseobacterium group</taxon>
        <taxon>Chryseobacterium</taxon>
    </lineage>
</organism>
<sequence>MISKEDTLIAKQFAVGKIWRDSVILNAYKSNIQIVQLIIL</sequence>
<evidence type="ECO:0000313" key="1">
    <source>
        <dbReference type="EMBL" id="SIT24443.1"/>
    </source>
</evidence>
<name>A0A1N7QNN5_9FLAO</name>
<proteinExistence type="predicted"/>
<dbReference type="AlphaFoldDB" id="A0A1N7QNN5"/>
<keyword evidence="2" id="KW-1185">Reference proteome</keyword>
<dbReference type="Proteomes" id="UP000186744">
    <property type="component" value="Unassembled WGS sequence"/>
</dbReference>
<reference evidence="2" key="1">
    <citation type="submission" date="2017-01" db="EMBL/GenBank/DDBJ databases">
        <authorList>
            <person name="Varghese N."/>
            <person name="Submissions S."/>
        </authorList>
    </citation>
    <scope>NUCLEOTIDE SEQUENCE [LARGE SCALE GENOMIC DNA]</scope>
    <source>
        <strain evidence="2">DSM 18017</strain>
    </source>
</reference>
<dbReference type="STRING" id="373668.SAMN05421786_11355"/>
<protein>
    <submittedName>
        <fullName evidence="1">Uncharacterized protein</fullName>
    </submittedName>
</protein>
<gene>
    <name evidence="1" type="ORF">SAMN05421786_11355</name>
</gene>
<evidence type="ECO:0000313" key="2">
    <source>
        <dbReference type="Proteomes" id="UP000186744"/>
    </source>
</evidence>
<accession>A0A1N7QNN5</accession>
<dbReference type="EMBL" id="FTOL01000013">
    <property type="protein sequence ID" value="SIT24443.1"/>
    <property type="molecule type" value="Genomic_DNA"/>
</dbReference>